<name>A0A438JA75_VITVI</name>
<dbReference type="InterPro" id="IPR043502">
    <property type="entry name" value="DNA/RNA_pol_sf"/>
</dbReference>
<accession>A0A438JA75</accession>
<gene>
    <name evidence="2" type="primary">RE1_224</name>
    <name evidence="2" type="ORF">CK203_023860</name>
</gene>
<dbReference type="AlphaFoldDB" id="A0A438JA75"/>
<dbReference type="Proteomes" id="UP000288805">
    <property type="component" value="Unassembled WGS sequence"/>
</dbReference>
<dbReference type="EMBL" id="QGNW01000054">
    <property type="protein sequence ID" value="RVX05870.1"/>
    <property type="molecule type" value="Genomic_DNA"/>
</dbReference>
<dbReference type="PANTHER" id="PTHR11439">
    <property type="entry name" value="GAG-POL-RELATED RETROTRANSPOSON"/>
    <property type="match status" value="1"/>
</dbReference>
<dbReference type="Pfam" id="PF07727">
    <property type="entry name" value="RVT_2"/>
    <property type="match status" value="2"/>
</dbReference>
<comment type="caution">
    <text evidence="2">The sequence shown here is derived from an EMBL/GenBank/DDBJ whole genome shotgun (WGS) entry which is preliminary data.</text>
</comment>
<proteinExistence type="predicted"/>
<feature type="domain" description="Reverse transcriptase Ty1/copia-type" evidence="1">
    <location>
        <begin position="118"/>
        <end position="176"/>
    </location>
</feature>
<evidence type="ECO:0000259" key="1">
    <source>
        <dbReference type="Pfam" id="PF07727"/>
    </source>
</evidence>
<protein>
    <submittedName>
        <fullName evidence="2">Retrovirus-related Pol polyprotein from transposon RE1</fullName>
    </submittedName>
</protein>
<evidence type="ECO:0000313" key="3">
    <source>
        <dbReference type="Proteomes" id="UP000288805"/>
    </source>
</evidence>
<reference evidence="2 3" key="1">
    <citation type="journal article" date="2018" name="PLoS Genet.">
        <title>Population sequencing reveals clonal diversity and ancestral inbreeding in the grapevine cultivar Chardonnay.</title>
        <authorList>
            <person name="Roach M.J."/>
            <person name="Johnson D.L."/>
            <person name="Bohlmann J."/>
            <person name="van Vuuren H.J."/>
            <person name="Jones S.J."/>
            <person name="Pretorius I.S."/>
            <person name="Schmidt S.A."/>
            <person name="Borneman A.R."/>
        </authorList>
    </citation>
    <scope>NUCLEOTIDE SEQUENCE [LARGE SCALE GENOMIC DNA]</scope>
    <source>
        <strain evidence="3">cv. Chardonnay</strain>
        <tissue evidence="2">Leaf</tissue>
    </source>
</reference>
<dbReference type="PANTHER" id="PTHR11439:SF455">
    <property type="entry name" value="RLK (RECEPTOR-LIKE PROTEIN KINASE) 8, PUTATIVE-RELATED"/>
    <property type="match status" value="1"/>
</dbReference>
<feature type="domain" description="Reverse transcriptase Ty1/copia-type" evidence="1">
    <location>
        <begin position="3"/>
        <end position="100"/>
    </location>
</feature>
<dbReference type="SUPFAM" id="SSF56672">
    <property type="entry name" value="DNA/RNA polymerases"/>
    <property type="match status" value="1"/>
</dbReference>
<dbReference type="InterPro" id="IPR013103">
    <property type="entry name" value="RVT_2"/>
</dbReference>
<evidence type="ECO:0000313" key="2">
    <source>
        <dbReference type="EMBL" id="RVX05870.1"/>
    </source>
</evidence>
<sequence length="289" mass="33191">MVLVPRPPKHNVVGCRWIFKTKLRSDGSIKRHKARLVTQGFSQIHGLDFGDTFSPVVRPATIRIILSLVVTSGWRLHKLDVKNAFLRGFLNEEVYMEQPPVRLILHYLSITPRVGTVYLLLYVDDMVITGSNSAMVQTLITQLSKEFSMKDLGDLHYFLDVEVQANEKGLFLNQRSALQYLTITRSDLSFSVNSICQFMHALTEDHFGALKRILRYVKGTPHHDFNSINNPFMIFLLTLMQIGRCLHTRRSTTGRYFFLYQFGSCPLRNKALSLDQVSKQNIALSLLHY</sequence>
<organism evidence="2 3">
    <name type="scientific">Vitis vinifera</name>
    <name type="common">Grape</name>
    <dbReference type="NCBI Taxonomy" id="29760"/>
    <lineage>
        <taxon>Eukaryota</taxon>
        <taxon>Viridiplantae</taxon>
        <taxon>Streptophyta</taxon>
        <taxon>Embryophyta</taxon>
        <taxon>Tracheophyta</taxon>
        <taxon>Spermatophyta</taxon>
        <taxon>Magnoliopsida</taxon>
        <taxon>eudicotyledons</taxon>
        <taxon>Gunneridae</taxon>
        <taxon>Pentapetalae</taxon>
        <taxon>rosids</taxon>
        <taxon>Vitales</taxon>
        <taxon>Vitaceae</taxon>
        <taxon>Viteae</taxon>
        <taxon>Vitis</taxon>
    </lineage>
</organism>